<comment type="similarity">
    <text evidence="2">In the C-terminal section; belongs to the transpeptidase family.</text>
</comment>
<dbReference type="Pfam" id="PF00912">
    <property type="entry name" value="Transgly"/>
    <property type="match status" value="1"/>
</dbReference>
<dbReference type="Pfam" id="PF00905">
    <property type="entry name" value="Transpeptidase"/>
    <property type="match status" value="1"/>
</dbReference>
<comment type="pathway">
    <text evidence="1">Cell wall biogenesis; peptidoglycan biosynthesis.</text>
</comment>
<keyword evidence="7" id="KW-0808">Transferase</keyword>
<evidence type="ECO:0000259" key="14">
    <source>
        <dbReference type="PROSITE" id="PS00036"/>
    </source>
</evidence>
<keyword evidence="8" id="KW-0378">Hydrolase</keyword>
<feature type="domain" description="BZIP" evidence="14">
    <location>
        <begin position="297"/>
        <end position="312"/>
    </location>
</feature>
<dbReference type="InterPro" id="IPR011815">
    <property type="entry name" value="PBP_1c"/>
</dbReference>
<reference evidence="16" key="1">
    <citation type="submission" date="2016-10" db="EMBL/GenBank/DDBJ databases">
        <authorList>
            <person name="Varghese N."/>
            <person name="Submissions S."/>
        </authorList>
    </citation>
    <scope>NUCLEOTIDE SEQUENCE [LARGE SCALE GENOMIC DNA]</scope>
    <source>
        <strain evidence="16">DSM 1565</strain>
    </source>
</reference>
<dbReference type="InterPro" id="IPR004827">
    <property type="entry name" value="bZIP"/>
</dbReference>
<evidence type="ECO:0000256" key="6">
    <source>
        <dbReference type="ARBA" id="ARBA00022676"/>
    </source>
</evidence>
<comment type="catalytic activity">
    <reaction evidence="11">
        <text>[GlcNAc-(1-&gt;4)-Mur2Ac(oyl-L-Ala-gamma-D-Glu-L-Lys-D-Ala-D-Ala)](n)-di-trans,octa-cis-undecaprenyl diphosphate + beta-D-GlcNAc-(1-&gt;4)-Mur2Ac(oyl-L-Ala-gamma-D-Glu-L-Lys-D-Ala-D-Ala)-di-trans,octa-cis-undecaprenyl diphosphate = [GlcNAc-(1-&gt;4)-Mur2Ac(oyl-L-Ala-gamma-D-Glu-L-Lys-D-Ala-D-Ala)](n+1)-di-trans,octa-cis-undecaprenyl diphosphate + di-trans,octa-cis-undecaprenyl diphosphate + H(+)</text>
        <dbReference type="Rhea" id="RHEA:23708"/>
        <dbReference type="Rhea" id="RHEA-COMP:9602"/>
        <dbReference type="Rhea" id="RHEA-COMP:9603"/>
        <dbReference type="ChEBI" id="CHEBI:15378"/>
        <dbReference type="ChEBI" id="CHEBI:58405"/>
        <dbReference type="ChEBI" id="CHEBI:60033"/>
        <dbReference type="ChEBI" id="CHEBI:78435"/>
        <dbReference type="EC" id="2.4.99.28"/>
    </reaction>
</comment>
<evidence type="ECO:0000256" key="10">
    <source>
        <dbReference type="ARBA" id="ARBA00044770"/>
    </source>
</evidence>
<evidence type="ECO:0000256" key="12">
    <source>
        <dbReference type="SAM" id="MobiDB-lite"/>
    </source>
</evidence>
<feature type="region of interest" description="Disordered" evidence="12">
    <location>
        <begin position="58"/>
        <end position="86"/>
    </location>
</feature>
<organism evidence="15 16">
    <name type="scientific">Hyphomicrobium facile</name>
    <dbReference type="NCBI Taxonomy" id="51670"/>
    <lineage>
        <taxon>Bacteria</taxon>
        <taxon>Pseudomonadati</taxon>
        <taxon>Pseudomonadota</taxon>
        <taxon>Alphaproteobacteria</taxon>
        <taxon>Hyphomicrobiales</taxon>
        <taxon>Hyphomicrobiaceae</taxon>
        <taxon>Hyphomicrobium</taxon>
    </lineage>
</organism>
<feature type="transmembrane region" description="Helical" evidence="13">
    <location>
        <begin position="94"/>
        <end position="113"/>
    </location>
</feature>
<evidence type="ECO:0000256" key="7">
    <source>
        <dbReference type="ARBA" id="ARBA00022679"/>
    </source>
</evidence>
<dbReference type="GO" id="GO:0004180">
    <property type="term" value="F:carboxypeptidase activity"/>
    <property type="evidence" value="ECO:0007669"/>
    <property type="project" value="UniProtKB-KW"/>
</dbReference>
<keyword evidence="9" id="KW-0511">Multifunctional enzyme</keyword>
<sequence length="789" mass="85683">MRLGLFAKRIKSTLFQSSPQKGEGRSGGDEQVVPQASATLLRRFSTLVPLRLFSPPLDGEGSGVGSSPSTIPPPLTPPRGGGGESDKRFTLRHIAMAASVSLLIFAGAAYGLYLKAFADAGPLPLEQAKAVSVTVVDRDDRLLRAFTTTEGKWRLPVDPKDVDQHYLKMLFAFEDKRFYSHHGVDPKAVTRAILQMMRHGRLVSGGSTLTMQVARLLDGKHERTAGGKLRQMARAIELERALSKTEILKLYLRMAPFGGNLEGVRAASLAYFGKEPRRLSLGECALLVALPQSPEMRRLDRNPEAARRARDRVLTRAVAANVITAAEAERAKAERIPSIRYAFPMFAPHLAEAEVAARPTENVIKLTLERNLQSNLERLAVEHARTIGDNVSTAIIVADHQTGEILAEVGSADYMDRTRHGAVDMATAVRSPGSTLKPFIYGLAFEAGLAHPQTLIEDRPVRFGNYAPKNFDEGYHGTVSIREALEQSLNVPAVRVLARVGPGKLAGRFRRAGVTARFPDKSEPTLAMALGGTGLTLEELTTLYAGLARGGDGIMLTHRYDQRGKIWATTHVRPLVNAHRLMSPLAAWYVTDILKDAPPPLNAKGGRFAYKTGTSYGYRDAWAIGYDGRYVIAVWVGRPDNSSIPGLMGRSAAAPILFDAFERVPGPRVPLQGAPANVIRGTNADLPAPLKRWRDPGDDPAGGKYLQPPVLISFPPDQSEIAETDLDGEPLVLKADGGALPLTWLVDGKPIQSDAHTREAAWQPAGAGFAKLTVIDANGRTDRAFIRLR</sequence>
<evidence type="ECO:0000256" key="4">
    <source>
        <dbReference type="ARBA" id="ARBA00022645"/>
    </source>
</evidence>
<keyword evidence="6" id="KW-0328">Glycosyltransferase</keyword>
<dbReference type="InterPro" id="IPR023346">
    <property type="entry name" value="Lysozyme-like_dom_sf"/>
</dbReference>
<evidence type="ECO:0000313" key="16">
    <source>
        <dbReference type="Proteomes" id="UP000199423"/>
    </source>
</evidence>
<dbReference type="InterPro" id="IPR001460">
    <property type="entry name" value="PCN-bd_Tpept"/>
</dbReference>
<evidence type="ECO:0000256" key="5">
    <source>
        <dbReference type="ARBA" id="ARBA00022670"/>
    </source>
</evidence>
<evidence type="ECO:0000313" key="15">
    <source>
        <dbReference type="EMBL" id="SFV25722.1"/>
    </source>
</evidence>
<dbReference type="GO" id="GO:0009252">
    <property type="term" value="P:peptidoglycan biosynthetic process"/>
    <property type="evidence" value="ECO:0007669"/>
    <property type="project" value="UniProtKB-UniPathway"/>
</dbReference>
<keyword evidence="13" id="KW-0812">Transmembrane</keyword>
<evidence type="ECO:0000256" key="8">
    <source>
        <dbReference type="ARBA" id="ARBA00022801"/>
    </source>
</evidence>
<dbReference type="GO" id="GO:0003700">
    <property type="term" value="F:DNA-binding transcription factor activity"/>
    <property type="evidence" value="ECO:0007669"/>
    <property type="project" value="InterPro"/>
</dbReference>
<dbReference type="GO" id="GO:0006508">
    <property type="term" value="P:proteolysis"/>
    <property type="evidence" value="ECO:0007669"/>
    <property type="project" value="UniProtKB-KW"/>
</dbReference>
<dbReference type="PANTHER" id="PTHR32282">
    <property type="entry name" value="BINDING PROTEIN TRANSPEPTIDASE, PUTATIVE-RELATED"/>
    <property type="match status" value="1"/>
</dbReference>
<dbReference type="UniPathway" id="UPA00219"/>
<gene>
    <name evidence="15" type="ORF">SAMN04488557_0060</name>
</gene>
<dbReference type="AlphaFoldDB" id="A0A1I7MTJ5"/>
<dbReference type="GO" id="GO:0008658">
    <property type="term" value="F:penicillin binding"/>
    <property type="evidence" value="ECO:0007669"/>
    <property type="project" value="InterPro"/>
</dbReference>
<dbReference type="SUPFAM" id="SSF56601">
    <property type="entry name" value="beta-lactamase/transpeptidase-like"/>
    <property type="match status" value="1"/>
</dbReference>
<dbReference type="Pfam" id="PF06832">
    <property type="entry name" value="BiPBP_C"/>
    <property type="match status" value="1"/>
</dbReference>
<proteinExistence type="inferred from homology"/>
<keyword evidence="13" id="KW-0472">Membrane</keyword>
<dbReference type="NCBIfam" id="TIGR02073">
    <property type="entry name" value="PBP_1c"/>
    <property type="match status" value="1"/>
</dbReference>
<protein>
    <recommendedName>
        <fullName evidence="10">peptidoglycan glycosyltransferase</fullName>
        <ecNumber evidence="10">2.4.99.28</ecNumber>
    </recommendedName>
</protein>
<evidence type="ECO:0000256" key="3">
    <source>
        <dbReference type="ARBA" id="ARBA00007739"/>
    </source>
</evidence>
<keyword evidence="13" id="KW-1133">Transmembrane helix</keyword>
<dbReference type="InterPro" id="IPR050396">
    <property type="entry name" value="Glycosyltr_51/Transpeptidase"/>
</dbReference>
<dbReference type="Gene3D" id="3.40.710.10">
    <property type="entry name" value="DD-peptidase/beta-lactamase superfamily"/>
    <property type="match status" value="1"/>
</dbReference>
<dbReference type="STRING" id="51670.SAMN04488557_0060"/>
<dbReference type="PANTHER" id="PTHR32282:SF15">
    <property type="entry name" value="PENICILLIN-BINDING PROTEIN 1C"/>
    <property type="match status" value="1"/>
</dbReference>
<keyword evidence="5" id="KW-0645">Protease</keyword>
<evidence type="ECO:0000256" key="9">
    <source>
        <dbReference type="ARBA" id="ARBA00023268"/>
    </source>
</evidence>
<dbReference type="InterPro" id="IPR036950">
    <property type="entry name" value="PBP_transglycosylase"/>
</dbReference>
<dbReference type="GO" id="GO:0008955">
    <property type="term" value="F:peptidoglycan glycosyltransferase activity"/>
    <property type="evidence" value="ECO:0007669"/>
    <property type="project" value="UniProtKB-EC"/>
</dbReference>
<dbReference type="InterPro" id="IPR001264">
    <property type="entry name" value="Glyco_trans_51"/>
</dbReference>
<dbReference type="InterPro" id="IPR009647">
    <property type="entry name" value="PBP_C"/>
</dbReference>
<dbReference type="SUPFAM" id="SSF53955">
    <property type="entry name" value="Lysozyme-like"/>
    <property type="match status" value="1"/>
</dbReference>
<evidence type="ECO:0000256" key="1">
    <source>
        <dbReference type="ARBA" id="ARBA00004752"/>
    </source>
</evidence>
<dbReference type="EC" id="2.4.99.28" evidence="10"/>
<keyword evidence="4" id="KW-0121">Carboxypeptidase</keyword>
<dbReference type="Gene3D" id="1.10.3810.10">
    <property type="entry name" value="Biosynthetic peptidoglycan transglycosylase-like"/>
    <property type="match status" value="1"/>
</dbReference>
<name>A0A1I7MTJ5_9HYPH</name>
<dbReference type="GO" id="GO:0030288">
    <property type="term" value="C:outer membrane-bounded periplasmic space"/>
    <property type="evidence" value="ECO:0007669"/>
    <property type="project" value="TreeGrafter"/>
</dbReference>
<dbReference type="PROSITE" id="PS00036">
    <property type="entry name" value="BZIP_BASIC"/>
    <property type="match status" value="1"/>
</dbReference>
<evidence type="ECO:0000256" key="2">
    <source>
        <dbReference type="ARBA" id="ARBA00007090"/>
    </source>
</evidence>
<comment type="similarity">
    <text evidence="3">In the N-terminal section; belongs to the glycosyltransferase 51 family.</text>
</comment>
<evidence type="ECO:0000256" key="13">
    <source>
        <dbReference type="SAM" id="Phobius"/>
    </source>
</evidence>
<dbReference type="EMBL" id="FPCH01000001">
    <property type="protein sequence ID" value="SFV25722.1"/>
    <property type="molecule type" value="Genomic_DNA"/>
</dbReference>
<dbReference type="Proteomes" id="UP000199423">
    <property type="component" value="Unassembled WGS sequence"/>
</dbReference>
<accession>A0A1I7MTJ5</accession>
<evidence type="ECO:0000256" key="11">
    <source>
        <dbReference type="ARBA" id="ARBA00049902"/>
    </source>
</evidence>
<dbReference type="InterPro" id="IPR012338">
    <property type="entry name" value="Beta-lactam/transpept-like"/>
</dbReference>
<keyword evidence="16" id="KW-1185">Reference proteome</keyword>